<comment type="caution">
    <text evidence="5">The sequence shown here is derived from an EMBL/GenBank/DDBJ whole genome shotgun (WGS) entry which is preliminary data.</text>
</comment>
<dbReference type="PANTHER" id="PTHR43280:SF32">
    <property type="entry name" value="TRANSCRIPTIONAL REGULATORY PROTEIN"/>
    <property type="match status" value="1"/>
</dbReference>
<dbReference type="PANTHER" id="PTHR43280">
    <property type="entry name" value="ARAC-FAMILY TRANSCRIPTIONAL REGULATOR"/>
    <property type="match status" value="1"/>
</dbReference>
<dbReference type="Pfam" id="PF12833">
    <property type="entry name" value="HTH_18"/>
    <property type="match status" value="1"/>
</dbReference>
<dbReference type="AlphaFoldDB" id="A0A6I3LR92"/>
<keyword evidence="6" id="KW-1185">Reference proteome</keyword>
<feature type="domain" description="HTH araC/xylS-type" evidence="4">
    <location>
        <begin position="187"/>
        <end position="285"/>
    </location>
</feature>
<evidence type="ECO:0000256" key="2">
    <source>
        <dbReference type="ARBA" id="ARBA00023125"/>
    </source>
</evidence>
<evidence type="ECO:0000259" key="4">
    <source>
        <dbReference type="PROSITE" id="PS01124"/>
    </source>
</evidence>
<dbReference type="RefSeq" id="WP_155093201.1">
    <property type="nucleotide sequence ID" value="NZ_WMJX01000050.1"/>
</dbReference>
<accession>A0A6I3LR92</accession>
<dbReference type="SUPFAM" id="SSF46689">
    <property type="entry name" value="Homeodomain-like"/>
    <property type="match status" value="1"/>
</dbReference>
<dbReference type="GO" id="GO:0003700">
    <property type="term" value="F:DNA-binding transcription factor activity"/>
    <property type="evidence" value="ECO:0007669"/>
    <property type="project" value="InterPro"/>
</dbReference>
<keyword evidence="1" id="KW-0805">Transcription regulation</keyword>
<evidence type="ECO:0000313" key="6">
    <source>
        <dbReference type="Proteomes" id="UP000438760"/>
    </source>
</evidence>
<dbReference type="OrthoDB" id="9793451at2"/>
<dbReference type="InterPro" id="IPR009057">
    <property type="entry name" value="Homeodomain-like_sf"/>
</dbReference>
<dbReference type="Proteomes" id="UP000438760">
    <property type="component" value="Unassembled WGS sequence"/>
</dbReference>
<keyword evidence="3" id="KW-0804">Transcription</keyword>
<evidence type="ECO:0000256" key="1">
    <source>
        <dbReference type="ARBA" id="ARBA00023015"/>
    </source>
</evidence>
<gene>
    <name evidence="5" type="ORF">GJV76_13875</name>
</gene>
<keyword evidence="2" id="KW-0238">DNA-binding</keyword>
<dbReference type="PROSITE" id="PS01124">
    <property type="entry name" value="HTH_ARAC_FAMILY_2"/>
    <property type="match status" value="1"/>
</dbReference>
<reference evidence="5 6" key="1">
    <citation type="submission" date="2019-11" db="EMBL/GenBank/DDBJ databases">
        <title>Genome of Strain BIT-d1.</title>
        <authorList>
            <person name="Yang Y."/>
        </authorList>
    </citation>
    <scope>NUCLEOTIDE SEQUENCE [LARGE SCALE GENOMIC DNA]</scope>
    <source>
        <strain evidence="5 6">BIT-d1</strain>
    </source>
</reference>
<dbReference type="Gene3D" id="1.10.10.60">
    <property type="entry name" value="Homeodomain-like"/>
    <property type="match status" value="1"/>
</dbReference>
<evidence type="ECO:0000313" key="5">
    <source>
        <dbReference type="EMBL" id="MTG99201.1"/>
    </source>
</evidence>
<protein>
    <submittedName>
        <fullName evidence="5">Helix-turn-helix domain-containing protein</fullName>
    </submittedName>
</protein>
<dbReference type="InterPro" id="IPR018060">
    <property type="entry name" value="HTH_AraC"/>
</dbReference>
<organism evidence="5 6">
    <name type="scientific">Myroides albus</name>
    <dbReference type="NCBI Taxonomy" id="2562892"/>
    <lineage>
        <taxon>Bacteria</taxon>
        <taxon>Pseudomonadati</taxon>
        <taxon>Bacteroidota</taxon>
        <taxon>Flavobacteriia</taxon>
        <taxon>Flavobacteriales</taxon>
        <taxon>Flavobacteriaceae</taxon>
        <taxon>Myroides</taxon>
    </lineage>
</organism>
<dbReference type="SUPFAM" id="SSF51215">
    <property type="entry name" value="Regulatory protein AraC"/>
    <property type="match status" value="1"/>
</dbReference>
<dbReference type="InterPro" id="IPR037923">
    <property type="entry name" value="HTH-like"/>
</dbReference>
<proteinExistence type="predicted"/>
<sequence length="293" mass="35289">MQTLKFHKTECGVEFLLNVLHIEGNDINRSYLKNIPFNTDFFEVIFFKKAQGYLVLNHQRIELTDNSIVFISPFQKRQWNFTSKDLEFTVLLFQEDFLNEFFEDKLFSYRLLYFHQFHFPLKISLERDSIDIYCKLLQEIKTELVFTKSDSIHIVRSLLYYILHKLNREYATLNSLSVDRQEQHYAFQFKYLMEKHIEKKHRVNDYAELLGISRVLLNSAVKEQFNVTATYLLKQRLLVEIKNYLIHSSMTVSEIAYKLNFSEPNHLMRFFKTQTGMTTREFLLEHNEIEKDI</sequence>
<dbReference type="EMBL" id="WMJX01000050">
    <property type="protein sequence ID" value="MTG99201.1"/>
    <property type="molecule type" value="Genomic_DNA"/>
</dbReference>
<name>A0A6I3LR92_9FLAO</name>
<dbReference type="SMART" id="SM00342">
    <property type="entry name" value="HTH_ARAC"/>
    <property type="match status" value="1"/>
</dbReference>
<evidence type="ECO:0000256" key="3">
    <source>
        <dbReference type="ARBA" id="ARBA00023163"/>
    </source>
</evidence>
<dbReference type="GO" id="GO:0043565">
    <property type="term" value="F:sequence-specific DNA binding"/>
    <property type="evidence" value="ECO:0007669"/>
    <property type="project" value="InterPro"/>
</dbReference>